<evidence type="ECO:0000259" key="3">
    <source>
        <dbReference type="Pfam" id="PF06943"/>
    </source>
</evidence>
<dbReference type="AlphaFoldDB" id="A0A6P4AWE6"/>
<sequence>MARRERCSGCGVQLQVPPEAQTIQCAMCNSITRVRTTNYPLAQAQGSINHAANRFKTLISTVMPHNIPPVSSYGFTGGPSYGHGYYPPPLPRPAMPPPSTHGKRRAVLCGVSYLGTSRQIKGSVNDISCMKYFLVEKMGFPNDSILILTEYENDPLRIPTKQNMRMALHWLVHGCQSGDSLVFHYSGHGSRQRDYDMDEVDGFDETLCPVDYESQGMIVDDEINATIVRPLPKGATLHALIDACYSATVLDLPFLCRMNKEGYYVWEDHRSPSIYKGTDGGLAVCISACDDHQTSADTNALSGNTLTGAMTYSFIQAVQNEPGLTYGRLLNAMRFAIREARTGIRLRGPIASLLNKLIGTDLSQEPQISSSEKFDIYMKQFVL</sequence>
<accession>A0A6P4AWE6</accession>
<evidence type="ECO:0000259" key="2">
    <source>
        <dbReference type="Pfam" id="PF00656"/>
    </source>
</evidence>
<dbReference type="InterPro" id="IPR050452">
    <property type="entry name" value="Metacaspase"/>
</dbReference>
<dbReference type="PANTHER" id="PTHR48104">
    <property type="entry name" value="METACASPASE-4"/>
    <property type="match status" value="1"/>
</dbReference>
<dbReference type="GO" id="GO:0005737">
    <property type="term" value="C:cytoplasm"/>
    <property type="evidence" value="ECO:0007669"/>
    <property type="project" value="TreeGrafter"/>
</dbReference>
<dbReference type="GO" id="GO:0006508">
    <property type="term" value="P:proteolysis"/>
    <property type="evidence" value="ECO:0007669"/>
    <property type="project" value="InterPro"/>
</dbReference>
<dbReference type="InParanoid" id="A0A6P4AWE6"/>
<dbReference type="InterPro" id="IPR005735">
    <property type="entry name" value="Znf_LSD1"/>
</dbReference>
<dbReference type="Proteomes" id="UP001652623">
    <property type="component" value="Chromosome 9"/>
</dbReference>
<dbReference type="GO" id="GO:0004197">
    <property type="term" value="F:cysteine-type endopeptidase activity"/>
    <property type="evidence" value="ECO:0007669"/>
    <property type="project" value="InterPro"/>
</dbReference>
<dbReference type="Gene3D" id="3.40.50.12660">
    <property type="match status" value="1"/>
</dbReference>
<dbReference type="NCBIfam" id="TIGR01053">
    <property type="entry name" value="LSD1"/>
    <property type="match status" value="1"/>
</dbReference>
<name>A0A6P4AWE6_ZIZJJ</name>
<gene>
    <name evidence="5" type="primary">LOC107427661</name>
</gene>
<dbReference type="InterPro" id="IPR011600">
    <property type="entry name" value="Pept_C14_caspase"/>
</dbReference>
<proteinExistence type="inferred from homology"/>
<dbReference type="KEGG" id="zju:107427661"/>
<dbReference type="Pfam" id="PF00656">
    <property type="entry name" value="Peptidase_C14"/>
    <property type="match status" value="1"/>
</dbReference>
<evidence type="ECO:0000256" key="1">
    <source>
        <dbReference type="ARBA" id="ARBA00009005"/>
    </source>
</evidence>
<feature type="domain" description="Peptidase C14 caspase" evidence="2">
    <location>
        <begin position="103"/>
        <end position="371"/>
    </location>
</feature>
<comment type="similarity">
    <text evidence="1">Belongs to the peptidase C14B family.</text>
</comment>
<protein>
    <submittedName>
        <fullName evidence="5">Metacaspase-1</fullName>
    </submittedName>
</protein>
<dbReference type="PANTHER" id="PTHR48104:SF17">
    <property type="entry name" value="METACASPASE-3"/>
    <property type="match status" value="1"/>
</dbReference>
<evidence type="ECO:0000313" key="4">
    <source>
        <dbReference type="Proteomes" id="UP001652623"/>
    </source>
</evidence>
<reference evidence="5" key="1">
    <citation type="submission" date="2025-08" db="UniProtKB">
        <authorList>
            <consortium name="RefSeq"/>
        </authorList>
    </citation>
    <scope>IDENTIFICATION</scope>
    <source>
        <tissue evidence="5">Seedling</tissue>
    </source>
</reference>
<dbReference type="GeneID" id="107427661"/>
<feature type="domain" description="Zinc finger LSD1-type" evidence="3">
    <location>
        <begin position="7"/>
        <end position="31"/>
    </location>
</feature>
<evidence type="ECO:0000313" key="5">
    <source>
        <dbReference type="RefSeq" id="XP_015893530.1"/>
    </source>
</evidence>
<organism evidence="4 5">
    <name type="scientific">Ziziphus jujuba</name>
    <name type="common">Chinese jujube</name>
    <name type="synonym">Ziziphus sativa</name>
    <dbReference type="NCBI Taxonomy" id="326968"/>
    <lineage>
        <taxon>Eukaryota</taxon>
        <taxon>Viridiplantae</taxon>
        <taxon>Streptophyta</taxon>
        <taxon>Embryophyta</taxon>
        <taxon>Tracheophyta</taxon>
        <taxon>Spermatophyta</taxon>
        <taxon>Magnoliopsida</taxon>
        <taxon>eudicotyledons</taxon>
        <taxon>Gunneridae</taxon>
        <taxon>Pentapetalae</taxon>
        <taxon>rosids</taxon>
        <taxon>fabids</taxon>
        <taxon>Rosales</taxon>
        <taxon>Rhamnaceae</taxon>
        <taxon>Paliureae</taxon>
        <taxon>Ziziphus</taxon>
    </lineage>
</organism>
<dbReference type="Pfam" id="PF06943">
    <property type="entry name" value="zf-LSD1"/>
    <property type="match status" value="1"/>
</dbReference>
<dbReference type="RefSeq" id="XP_015893530.1">
    <property type="nucleotide sequence ID" value="XM_016038044.4"/>
</dbReference>
<keyword evidence="4" id="KW-1185">Reference proteome</keyword>